<accession>A0ACC6PLK1</accession>
<protein>
    <submittedName>
        <fullName evidence="1">Uncharacterized protein</fullName>
    </submittedName>
</protein>
<organism evidence="1 2">
    <name type="scientific">Streptomyces achmelvichensis</name>
    <dbReference type="NCBI Taxonomy" id="3134111"/>
    <lineage>
        <taxon>Bacteria</taxon>
        <taxon>Bacillati</taxon>
        <taxon>Actinomycetota</taxon>
        <taxon>Actinomycetes</taxon>
        <taxon>Kitasatosporales</taxon>
        <taxon>Streptomycetaceae</taxon>
        <taxon>Streptomyces</taxon>
    </lineage>
</organism>
<dbReference type="Proteomes" id="UP001377168">
    <property type="component" value="Unassembled WGS sequence"/>
</dbReference>
<name>A0ACC6PLK1_9ACTN</name>
<gene>
    <name evidence="1" type="ORF">WKI67_02150</name>
</gene>
<keyword evidence="2" id="KW-1185">Reference proteome</keyword>
<comment type="caution">
    <text evidence="1">The sequence shown here is derived from an EMBL/GenBank/DDBJ whole genome shotgun (WGS) entry which is preliminary data.</text>
</comment>
<dbReference type="EMBL" id="JBBKAJ010000011">
    <property type="protein sequence ID" value="MEJ8632267.1"/>
    <property type="molecule type" value="Genomic_DNA"/>
</dbReference>
<evidence type="ECO:0000313" key="1">
    <source>
        <dbReference type="EMBL" id="MEJ8632267.1"/>
    </source>
</evidence>
<proteinExistence type="predicted"/>
<evidence type="ECO:0000313" key="2">
    <source>
        <dbReference type="Proteomes" id="UP001377168"/>
    </source>
</evidence>
<reference evidence="1" key="1">
    <citation type="submission" date="2024-03" db="EMBL/GenBank/DDBJ databases">
        <title>Novel Streptomyces species of biotechnological and ecological value are a feature of Machair soil.</title>
        <authorList>
            <person name="Prole J.R."/>
            <person name="Goodfellow M."/>
            <person name="Allenby N."/>
            <person name="Ward A.C."/>
        </authorList>
    </citation>
    <scope>NUCLEOTIDE SEQUENCE</scope>
    <source>
        <strain evidence="1">MS2.AVA.5</strain>
    </source>
</reference>
<sequence>MRTVLHAHGVLDRNPAGHLRVGSPAYTIPRPAADLAPIRQALATPDPVRAAVTALLVFHALRAGEVRHLTLDQALGAQTGPPRMPGRTVLLAEPVRVPVAAYLAHRSHRWPGTANPHLFITRRSALSTRPVSRAWLYRQYPDSAHVLRSDRIVDEVQAAGGDALLICELFGLGVKAATRYTAAGPAAPPTTPREPVRGRGSPALSISKPARVWPSSASHAP</sequence>